<dbReference type="EMBL" id="KN847476">
    <property type="protein sequence ID" value="KIX07933.1"/>
    <property type="molecule type" value="Genomic_DNA"/>
</dbReference>
<evidence type="ECO:0000313" key="1">
    <source>
        <dbReference type="EMBL" id="KIX07933.1"/>
    </source>
</evidence>
<dbReference type="InterPro" id="IPR021047">
    <property type="entry name" value="Mannosyltransferase_CMT1"/>
</dbReference>
<organism evidence="1 2">
    <name type="scientific">Rhinocladiella mackenziei CBS 650.93</name>
    <dbReference type="NCBI Taxonomy" id="1442369"/>
    <lineage>
        <taxon>Eukaryota</taxon>
        <taxon>Fungi</taxon>
        <taxon>Dikarya</taxon>
        <taxon>Ascomycota</taxon>
        <taxon>Pezizomycotina</taxon>
        <taxon>Eurotiomycetes</taxon>
        <taxon>Chaetothyriomycetidae</taxon>
        <taxon>Chaetothyriales</taxon>
        <taxon>Herpotrichiellaceae</taxon>
        <taxon>Rhinocladiella</taxon>
    </lineage>
</organism>
<gene>
    <name evidence="1" type="ORF">Z518_02587</name>
</gene>
<name>A0A0D2HBW0_9EURO</name>
<evidence type="ECO:0000313" key="2">
    <source>
        <dbReference type="Proteomes" id="UP000053617"/>
    </source>
</evidence>
<keyword evidence="2" id="KW-1185">Reference proteome</keyword>
<dbReference type="Pfam" id="PF11735">
    <property type="entry name" value="CAP59_mtransfer"/>
    <property type="match status" value="1"/>
</dbReference>
<dbReference type="OrthoDB" id="262547at2759"/>
<dbReference type="RefSeq" id="XP_013275069.1">
    <property type="nucleotide sequence ID" value="XM_013419615.1"/>
</dbReference>
<dbReference type="PANTHER" id="PTHR34144">
    <property type="entry name" value="CHROMOSOME 8, WHOLE GENOME SHOTGUN SEQUENCE"/>
    <property type="match status" value="1"/>
</dbReference>
<dbReference type="PANTHER" id="PTHR34144:SF8">
    <property type="entry name" value="GLYCOSYLTRANSFERASE FAMILY 69 PROTEIN"/>
    <property type="match status" value="1"/>
</dbReference>
<protein>
    <submittedName>
        <fullName evidence="1">Uncharacterized protein</fullName>
    </submittedName>
</protein>
<dbReference type="VEuPathDB" id="FungiDB:Z518_02587"/>
<reference evidence="1 2" key="1">
    <citation type="submission" date="2015-01" db="EMBL/GenBank/DDBJ databases">
        <title>The Genome Sequence of Rhinocladiella mackenzie CBS 650.93.</title>
        <authorList>
            <consortium name="The Broad Institute Genomics Platform"/>
            <person name="Cuomo C."/>
            <person name="de Hoog S."/>
            <person name="Gorbushina A."/>
            <person name="Stielow B."/>
            <person name="Teixiera M."/>
            <person name="Abouelleil A."/>
            <person name="Chapman S.B."/>
            <person name="Priest M."/>
            <person name="Young S.K."/>
            <person name="Wortman J."/>
            <person name="Nusbaum C."/>
            <person name="Birren B."/>
        </authorList>
    </citation>
    <scope>NUCLEOTIDE SEQUENCE [LARGE SCALE GENOMIC DNA]</scope>
    <source>
        <strain evidence="1 2">CBS 650.93</strain>
    </source>
</reference>
<dbReference type="Proteomes" id="UP000053617">
    <property type="component" value="Unassembled WGS sequence"/>
</dbReference>
<dbReference type="HOGENOM" id="CLU_022271_1_0_1"/>
<dbReference type="AlphaFoldDB" id="A0A0D2HBW0"/>
<sequence length="384" mass="43014">MFSSVSTKTTAAQAQAMRFASFSTNSLVCNSSVITGGHLPLSSFPTMRLPDGEDRVQRITYLAEVRNRLLQPLEASYAGNSSGFRSAADIKFDKILFINDVFFNPLDAVQLLFSTNGGKGTAEYRAACAIDFVCGIMFYDSFVVRDTDGFGMGLMFYPWFTTSGSGTSRAFVQSQKDAVPVRSCWGGMAAFNASLFQTRRSKLPLSETRLEPVSSSDPHTKPQLPLRFRSSQEPFWEAAECCLIFADIEALYGDPNVENGTGVFINPYIRIAYSQTTWEWLPIFRRFERMFEYLQYVVSMIGYPEYNPRRLHEAGQLVEETVWVSASEHDAASVGHFMRVRREAAPGGFCGQRRMFVMKRDLETANTGGTGKNWEKIRVPPGAR</sequence>
<accession>A0A0D2HBW0</accession>
<dbReference type="GeneID" id="25290658"/>
<proteinExistence type="predicted"/>